<feature type="region of interest" description="Disordered" evidence="1">
    <location>
        <begin position="121"/>
        <end position="140"/>
    </location>
</feature>
<dbReference type="VEuPathDB" id="FungiDB:GLRG_08442"/>
<reference evidence="3" key="1">
    <citation type="journal article" date="2012" name="Nat. Genet.">
        <title>Lifestyle transitions in plant pathogenic Colletotrichum fungi deciphered by genome and transcriptome analyses.</title>
        <authorList>
            <person name="O'Connell R.J."/>
            <person name="Thon M.R."/>
            <person name="Hacquard S."/>
            <person name="Amyotte S.G."/>
            <person name="Kleemann J."/>
            <person name="Torres M.F."/>
            <person name="Damm U."/>
            <person name="Buiate E.A."/>
            <person name="Epstein L."/>
            <person name="Alkan N."/>
            <person name="Altmueller J."/>
            <person name="Alvarado-Balderrama L."/>
            <person name="Bauser C.A."/>
            <person name="Becker C."/>
            <person name="Birren B.W."/>
            <person name="Chen Z."/>
            <person name="Choi J."/>
            <person name="Crouch J.A."/>
            <person name="Duvick J.P."/>
            <person name="Farman M.A."/>
            <person name="Gan P."/>
            <person name="Heiman D."/>
            <person name="Henrissat B."/>
            <person name="Howard R.J."/>
            <person name="Kabbage M."/>
            <person name="Koch C."/>
            <person name="Kracher B."/>
            <person name="Kubo Y."/>
            <person name="Law A.D."/>
            <person name="Lebrun M.-H."/>
            <person name="Lee Y.-H."/>
            <person name="Miyara I."/>
            <person name="Moore N."/>
            <person name="Neumann U."/>
            <person name="Nordstroem K."/>
            <person name="Panaccione D.G."/>
            <person name="Panstruga R."/>
            <person name="Place M."/>
            <person name="Proctor R.H."/>
            <person name="Prusky D."/>
            <person name="Rech G."/>
            <person name="Reinhardt R."/>
            <person name="Rollins J.A."/>
            <person name="Rounsley S."/>
            <person name="Schardl C.L."/>
            <person name="Schwartz D.C."/>
            <person name="Shenoy N."/>
            <person name="Shirasu K."/>
            <person name="Sikhakolli U.R."/>
            <person name="Stueber K."/>
            <person name="Sukno S.A."/>
            <person name="Sweigard J.A."/>
            <person name="Takano Y."/>
            <person name="Takahara H."/>
            <person name="Trail F."/>
            <person name="van der Does H.C."/>
            <person name="Voll L.M."/>
            <person name="Will I."/>
            <person name="Young S."/>
            <person name="Zeng Q."/>
            <person name="Zhang J."/>
            <person name="Zhou S."/>
            <person name="Dickman M.B."/>
            <person name="Schulze-Lefert P."/>
            <person name="Ver Loren van Themaat E."/>
            <person name="Ma L.-J."/>
            <person name="Vaillancourt L.J."/>
        </authorList>
    </citation>
    <scope>NUCLEOTIDE SEQUENCE [LARGE SCALE GENOMIC DNA]</scope>
    <source>
        <strain evidence="3">M1.001 / M2 / FGSC 10212</strain>
    </source>
</reference>
<name>E3QR10_COLGM</name>
<dbReference type="AlphaFoldDB" id="E3QR10"/>
<evidence type="ECO:0000256" key="1">
    <source>
        <dbReference type="SAM" id="MobiDB-lite"/>
    </source>
</evidence>
<proteinExistence type="predicted"/>
<dbReference type="EMBL" id="GG697369">
    <property type="protein sequence ID" value="EFQ33298.1"/>
    <property type="molecule type" value="Genomic_DNA"/>
</dbReference>
<organism evidence="3">
    <name type="scientific">Colletotrichum graminicola (strain M1.001 / M2 / FGSC 10212)</name>
    <name type="common">Maize anthracnose fungus</name>
    <name type="synonym">Glomerella graminicola</name>
    <dbReference type="NCBI Taxonomy" id="645133"/>
    <lineage>
        <taxon>Eukaryota</taxon>
        <taxon>Fungi</taxon>
        <taxon>Dikarya</taxon>
        <taxon>Ascomycota</taxon>
        <taxon>Pezizomycotina</taxon>
        <taxon>Sordariomycetes</taxon>
        <taxon>Hypocreomycetidae</taxon>
        <taxon>Glomerellales</taxon>
        <taxon>Glomerellaceae</taxon>
        <taxon>Colletotrichum</taxon>
        <taxon>Colletotrichum graminicola species complex</taxon>
    </lineage>
</organism>
<dbReference type="HOGENOM" id="CLU_1835021_0_0_1"/>
<dbReference type="GeneID" id="24413807"/>
<evidence type="ECO:0000313" key="2">
    <source>
        <dbReference type="EMBL" id="EFQ33298.1"/>
    </source>
</evidence>
<accession>E3QR10</accession>
<gene>
    <name evidence="2" type="ORF">GLRG_08442</name>
</gene>
<sequence length="140" mass="15604">MFGTRRGPDARKKTTSLGTVHPAMESLCAQNRLRALCSFTGGHQKAYNGASARSWILVFCKKGNSGICSEDDFFIVFFLLTLARSHWQALSHITTPCGMAREVFLPSRKRTARSQHLLTTQEMHSQLESSSWAGITGRQQ</sequence>
<dbReference type="Proteomes" id="UP000008782">
    <property type="component" value="Unassembled WGS sequence"/>
</dbReference>
<dbReference type="RefSeq" id="XP_008097318.1">
    <property type="nucleotide sequence ID" value="XM_008099127.1"/>
</dbReference>
<keyword evidence="3" id="KW-1185">Reference proteome</keyword>
<evidence type="ECO:0000313" key="3">
    <source>
        <dbReference type="Proteomes" id="UP000008782"/>
    </source>
</evidence>
<protein>
    <submittedName>
        <fullName evidence="2">Uncharacterized protein</fullName>
    </submittedName>
</protein>